<dbReference type="GO" id="GO:0006516">
    <property type="term" value="P:glycoprotein catabolic process"/>
    <property type="evidence" value="ECO:0007669"/>
    <property type="project" value="TreeGrafter"/>
</dbReference>
<dbReference type="Gene3D" id="3.30.2080.10">
    <property type="entry name" value="GH92 mannosidase domain"/>
    <property type="match status" value="1"/>
</dbReference>
<dbReference type="GO" id="GO:0000224">
    <property type="term" value="F:peptide-N4-(N-acetyl-beta-glucosaminyl)asparagine amidase activity"/>
    <property type="evidence" value="ECO:0007669"/>
    <property type="project" value="TreeGrafter"/>
</dbReference>
<dbReference type="InterPro" id="IPR008928">
    <property type="entry name" value="6-hairpin_glycosidase_sf"/>
</dbReference>
<gene>
    <name evidence="3" type="ORF">FC84_GL001083</name>
</gene>
<dbReference type="PANTHER" id="PTHR12143">
    <property type="entry name" value="PEPTIDE N-GLYCANASE PNGASE -RELATED"/>
    <property type="match status" value="1"/>
</dbReference>
<reference evidence="3 4" key="1">
    <citation type="journal article" date="2015" name="Genome Announc.">
        <title>Expanding the biotechnology potential of lactobacilli through comparative genomics of 213 strains and associated genera.</title>
        <authorList>
            <person name="Sun Z."/>
            <person name="Harris H.M."/>
            <person name="McCann A."/>
            <person name="Guo C."/>
            <person name="Argimon S."/>
            <person name="Zhang W."/>
            <person name="Yang X."/>
            <person name="Jeffery I.B."/>
            <person name="Cooney J.C."/>
            <person name="Kagawa T.F."/>
            <person name="Liu W."/>
            <person name="Song Y."/>
            <person name="Salvetti E."/>
            <person name="Wrobel A."/>
            <person name="Rasinkangas P."/>
            <person name="Parkhill J."/>
            <person name="Rea M.C."/>
            <person name="O'Sullivan O."/>
            <person name="Ritari J."/>
            <person name="Douillard F.P."/>
            <person name="Paul Ross R."/>
            <person name="Yang R."/>
            <person name="Briner A.E."/>
            <person name="Felis G.E."/>
            <person name="de Vos W.M."/>
            <person name="Barrangou R."/>
            <person name="Klaenhammer T.R."/>
            <person name="Caufield P.W."/>
            <person name="Cui Y."/>
            <person name="Zhang H."/>
            <person name="O'Toole P.W."/>
        </authorList>
    </citation>
    <scope>NUCLEOTIDE SEQUENCE [LARGE SCALE GENOMIC DNA]</scope>
    <source>
        <strain evidence="3 4">DSM 20335</strain>
    </source>
</reference>
<dbReference type="Gene3D" id="2.70.98.10">
    <property type="match status" value="1"/>
</dbReference>
<dbReference type="PATRIC" id="fig|1423738.3.peg.1096"/>
<dbReference type="AlphaFoldDB" id="A0A0R2BJC9"/>
<keyword evidence="4" id="KW-1185">Reference proteome</keyword>
<comment type="caution">
    <text evidence="3">The sequence shown here is derived from an EMBL/GenBank/DDBJ whole genome shotgun (WGS) entry which is preliminary data.</text>
</comment>
<dbReference type="OrthoDB" id="9804511at2"/>
<dbReference type="NCBIfam" id="TIGR01180">
    <property type="entry name" value="aman2_put"/>
    <property type="match status" value="1"/>
</dbReference>
<accession>A0A0R2BJC9</accession>
<dbReference type="InterPro" id="IPR041371">
    <property type="entry name" value="GH92_N"/>
</dbReference>
<name>A0A0R2BJC9_9LACO</name>
<dbReference type="Pfam" id="PF07971">
    <property type="entry name" value="Glyco_hydro_92"/>
    <property type="match status" value="1"/>
</dbReference>
<dbReference type="Gene3D" id="1.20.1610.10">
    <property type="entry name" value="alpha-1,2-mannosidases domains"/>
    <property type="match status" value="1"/>
</dbReference>
<dbReference type="EMBL" id="AYYK01000003">
    <property type="protein sequence ID" value="KRM79614.1"/>
    <property type="molecule type" value="Genomic_DNA"/>
</dbReference>
<evidence type="ECO:0000313" key="3">
    <source>
        <dbReference type="EMBL" id="KRM79614.1"/>
    </source>
</evidence>
<organism evidence="3 4">
    <name type="scientific">Lapidilactobacillus dextrinicus DSM 20335</name>
    <dbReference type="NCBI Taxonomy" id="1423738"/>
    <lineage>
        <taxon>Bacteria</taxon>
        <taxon>Bacillati</taxon>
        <taxon>Bacillota</taxon>
        <taxon>Bacilli</taxon>
        <taxon>Lactobacillales</taxon>
        <taxon>Lactobacillaceae</taxon>
        <taxon>Lapidilactobacillus</taxon>
    </lineage>
</organism>
<dbReference type="GO" id="GO:0005975">
    <property type="term" value="P:carbohydrate metabolic process"/>
    <property type="evidence" value="ECO:0007669"/>
    <property type="project" value="InterPro"/>
</dbReference>
<feature type="domain" description="Glycosyl hydrolase family 92 N-terminal" evidence="2">
    <location>
        <begin position="6"/>
        <end position="224"/>
    </location>
</feature>
<proteinExistence type="predicted"/>
<dbReference type="InterPro" id="IPR005887">
    <property type="entry name" value="GH92_a_mannosidase_put"/>
</dbReference>
<keyword evidence="3" id="KW-0378">Hydrolase</keyword>
<evidence type="ECO:0000259" key="1">
    <source>
        <dbReference type="Pfam" id="PF07971"/>
    </source>
</evidence>
<dbReference type="Pfam" id="PF17678">
    <property type="entry name" value="Glyco_hydro_92N"/>
    <property type="match status" value="1"/>
</dbReference>
<evidence type="ECO:0000259" key="2">
    <source>
        <dbReference type="Pfam" id="PF17678"/>
    </source>
</evidence>
<dbReference type="SUPFAM" id="SSF48208">
    <property type="entry name" value="Six-hairpin glycosidases"/>
    <property type="match status" value="1"/>
</dbReference>
<sequence>MNITEIDTRLGTKNNFRFSNGNTLPLTSAPFAMNFFTVQNDGSQGSWFFDPDSRRFEGFRVTHQPSPWMGDFQHLQILPISIAPETTISDPAGSFDNTTALFAPTQLQLHDLRYDIASQLVPSTYGAILTSHYPDSQNSGIQLELPGKFDLTLSSYQISGWISNFSGCEDPEFKMYVVFNFSQPLNLTRTKLLTANCQAVEISDQTHLKGTDLRLCAFFNGQENSLQFASSFISLEQAQLNLSRQLGKGPKQQLIEVIDAWQHYFQRIEINDRQHADRVKTFYTMLYRMFLFPQKFYELDEQKQPIHYDTKAKMTKPGILYTNNGFWDTYKTVYPLYSLIAPELLQEMLQGFLTSYRESGFLPKWLSPDERGLMPGTLIDAVIADAARKDLIAPTELNEFLEAMIKSATVQSDDPKYGRRGTLDYLKYGYVPDTHDESVNHTLDYAYSDYCISVVAEKLGQTELAKKYRQSALNYQNIFDPEVGFVRPKDPNGHFEKDFSPIEWGHGYTEGSAWQNGFAVYQDVAGLSQLYGSADAFYHKLVELVNTPPKFDVGAYGFEIHEISEMVALNFGQLAMSNQPSFHIPYLFTYVKHPEMTQLLVKQLLLTSFAASPTGFPGDEDNGSMAGWYALSALGFYPVTPGSGEYVLGMPIFDQVILHLTADKTFELQTKHNFDQNQFVKARQFNGQDYHMSYLTHEDFMAGGQLTVDLGLAPDPRSLSNDELPYSISHHA</sequence>
<dbReference type="InterPro" id="IPR012939">
    <property type="entry name" value="Glyco_hydro_92"/>
</dbReference>
<dbReference type="RefSeq" id="WP_057754679.1">
    <property type="nucleotide sequence ID" value="NZ_AYYK01000003.1"/>
</dbReference>
<dbReference type="GO" id="GO:0005829">
    <property type="term" value="C:cytosol"/>
    <property type="evidence" value="ECO:0007669"/>
    <property type="project" value="TreeGrafter"/>
</dbReference>
<evidence type="ECO:0000313" key="4">
    <source>
        <dbReference type="Proteomes" id="UP000051813"/>
    </source>
</evidence>
<dbReference type="InterPro" id="IPR014718">
    <property type="entry name" value="GH-type_carb-bd"/>
</dbReference>
<dbReference type="STRING" id="1423738.FC84_GL001083"/>
<protein>
    <submittedName>
        <fullName evidence="3">Sugar hydrolase</fullName>
    </submittedName>
</protein>
<dbReference type="PANTHER" id="PTHR12143:SF43">
    <property type="entry name" value="PUTATIVE-RELATED"/>
    <property type="match status" value="1"/>
</dbReference>
<dbReference type="InterPro" id="IPR050883">
    <property type="entry name" value="PNGase"/>
</dbReference>
<dbReference type="GO" id="GO:0030246">
    <property type="term" value="F:carbohydrate binding"/>
    <property type="evidence" value="ECO:0007669"/>
    <property type="project" value="InterPro"/>
</dbReference>
<dbReference type="Gene3D" id="1.20.1050.60">
    <property type="entry name" value="alpha-1,2-mannosidase"/>
    <property type="match status" value="1"/>
</dbReference>
<dbReference type="Proteomes" id="UP000051813">
    <property type="component" value="Unassembled WGS sequence"/>
</dbReference>
<feature type="domain" description="Glycosyl hydrolase family 92" evidence="1">
    <location>
        <begin position="237"/>
        <end position="711"/>
    </location>
</feature>